<dbReference type="Gene3D" id="3.30.420.40">
    <property type="match status" value="2"/>
</dbReference>
<evidence type="ECO:0000256" key="4">
    <source>
        <dbReference type="ARBA" id="ARBA00023014"/>
    </source>
</evidence>
<dbReference type="Proteomes" id="UP000199648">
    <property type="component" value="Unassembled WGS sequence"/>
</dbReference>
<gene>
    <name evidence="6" type="ORF">SAMN03097708_00045</name>
</gene>
<dbReference type="InterPro" id="IPR008275">
    <property type="entry name" value="CoA_E_activase_dom"/>
</dbReference>
<dbReference type="SUPFAM" id="SSF53067">
    <property type="entry name" value="Actin-like ATPase domain"/>
    <property type="match status" value="1"/>
</dbReference>
<keyword evidence="4" id="KW-0411">Iron-sulfur</keyword>
<dbReference type="RefSeq" id="WP_092991430.1">
    <property type="nucleotide sequence ID" value="NZ_FMWD01000001.1"/>
</dbReference>
<proteinExistence type="predicted"/>
<evidence type="ECO:0000313" key="6">
    <source>
        <dbReference type="EMBL" id="SCZ49103.1"/>
    </source>
</evidence>
<dbReference type="OrthoDB" id="9177882at2"/>
<dbReference type="EMBL" id="FMWD01000001">
    <property type="protein sequence ID" value="SCZ49103.1"/>
    <property type="molecule type" value="Genomic_DNA"/>
</dbReference>
<comment type="cofactor">
    <cofactor evidence="1">
        <name>[4Fe-4S] cluster</name>
        <dbReference type="ChEBI" id="CHEBI:49883"/>
    </cofactor>
</comment>
<dbReference type="InterPro" id="IPR051805">
    <property type="entry name" value="Dehydratase_Activator_Redct"/>
</dbReference>
<dbReference type="CDD" id="cd24036">
    <property type="entry name" value="ASKHA_NBD_BcrAD_BadFG_HgdC_HadI"/>
    <property type="match status" value="1"/>
</dbReference>
<dbReference type="PANTHER" id="PTHR32329:SF2">
    <property type="entry name" value="BIFUNCTIONAL PROTEIN [INCLUDES 2-HYDROXYACYL-COA DEHYDRATASE (N-TER) AND ITS ACTIVATOR DOMAIN (C_TERM)"/>
    <property type="match status" value="1"/>
</dbReference>
<dbReference type="NCBIfam" id="TIGR00241">
    <property type="entry name" value="CoA_E_activ"/>
    <property type="match status" value="1"/>
</dbReference>
<reference evidence="6 7" key="1">
    <citation type="submission" date="2016-10" db="EMBL/GenBank/DDBJ databases">
        <authorList>
            <person name="de Groot N.N."/>
        </authorList>
    </citation>
    <scope>NUCLEOTIDE SEQUENCE [LARGE SCALE GENOMIC DNA]</scope>
    <source>
        <strain evidence="6 7">HLD2</strain>
    </source>
</reference>
<keyword evidence="2" id="KW-0479">Metal-binding</keyword>
<evidence type="ECO:0000256" key="3">
    <source>
        <dbReference type="ARBA" id="ARBA00023004"/>
    </source>
</evidence>
<dbReference type="GO" id="GO:0046872">
    <property type="term" value="F:metal ion binding"/>
    <property type="evidence" value="ECO:0007669"/>
    <property type="project" value="UniProtKB-KW"/>
</dbReference>
<dbReference type="PANTHER" id="PTHR32329">
    <property type="entry name" value="BIFUNCTIONAL PROTEIN [INCLUDES 2-HYDROXYACYL-COA DEHYDRATASE (N-TER) AND ITS ACTIVATOR DOMAIN (C_TERM)-RELATED"/>
    <property type="match status" value="1"/>
</dbReference>
<evidence type="ECO:0000259" key="5">
    <source>
        <dbReference type="Pfam" id="PF01869"/>
    </source>
</evidence>
<dbReference type="InterPro" id="IPR043129">
    <property type="entry name" value="ATPase_NBD"/>
</dbReference>
<accession>A0A1G5PHX6</accession>
<keyword evidence="3" id="KW-0408">Iron</keyword>
<keyword evidence="7" id="KW-1185">Reference proteome</keyword>
<sequence>MPYFAGIDIGSTAIKVVLVDEADNLFASKTVATGSHFYGNAREAFYSLLKENGLEHGDVGFVTATGYGRKLYREADESVSEITANAMGAKKAGEAYGGVRTIINIGGQDSKAIQIDDDGNVVNFAMNDKCAAGTGRFLDMAARNLELNLDELGDCHFNLKGAPPAINSTCAVFAESEVIGLLASGYSKEEIVAGIHYSIAKRTIRLAKRVGLEDRIYFDGGPALNKGLVAAFEEELMRELVIPDIPQITTAYGAAILAREAWQAEVADAEPAGPES</sequence>
<evidence type="ECO:0000256" key="1">
    <source>
        <dbReference type="ARBA" id="ARBA00001966"/>
    </source>
</evidence>
<dbReference type="Pfam" id="PF01869">
    <property type="entry name" value="BcrAD_BadFG"/>
    <property type="match status" value="1"/>
</dbReference>
<dbReference type="GO" id="GO:0051536">
    <property type="term" value="F:iron-sulfur cluster binding"/>
    <property type="evidence" value="ECO:0007669"/>
    <property type="project" value="UniProtKB-KW"/>
</dbReference>
<name>A0A1G5PHX6_9GAMM</name>
<dbReference type="STRING" id="415747.SAMN03097708_00045"/>
<evidence type="ECO:0000256" key="2">
    <source>
        <dbReference type="ARBA" id="ARBA00022723"/>
    </source>
</evidence>
<dbReference type="InterPro" id="IPR002731">
    <property type="entry name" value="ATPase_BadF"/>
</dbReference>
<evidence type="ECO:0000313" key="7">
    <source>
        <dbReference type="Proteomes" id="UP000199648"/>
    </source>
</evidence>
<protein>
    <submittedName>
        <fullName evidence="6">CoA-substrate-specific enzyme activase, putative</fullName>
    </submittedName>
</protein>
<organism evidence="6 7">
    <name type="scientific">Thiohalomonas denitrificans</name>
    <dbReference type="NCBI Taxonomy" id="415747"/>
    <lineage>
        <taxon>Bacteria</taxon>
        <taxon>Pseudomonadati</taxon>
        <taxon>Pseudomonadota</taxon>
        <taxon>Gammaproteobacteria</taxon>
        <taxon>Thiohalomonadales</taxon>
        <taxon>Thiohalomonadaceae</taxon>
        <taxon>Thiohalomonas</taxon>
    </lineage>
</organism>
<dbReference type="AlphaFoldDB" id="A0A1G5PHX6"/>
<feature type="domain" description="ATPase BadF/BadG/BcrA/BcrD type" evidence="5">
    <location>
        <begin position="6"/>
        <end position="258"/>
    </location>
</feature>